<keyword evidence="2" id="KW-1185">Reference proteome</keyword>
<proteinExistence type="predicted"/>
<name>A0A2T7P549_POMCA</name>
<organism evidence="1 2">
    <name type="scientific">Pomacea canaliculata</name>
    <name type="common">Golden apple snail</name>
    <dbReference type="NCBI Taxonomy" id="400727"/>
    <lineage>
        <taxon>Eukaryota</taxon>
        <taxon>Metazoa</taxon>
        <taxon>Spiralia</taxon>
        <taxon>Lophotrochozoa</taxon>
        <taxon>Mollusca</taxon>
        <taxon>Gastropoda</taxon>
        <taxon>Caenogastropoda</taxon>
        <taxon>Architaenioglossa</taxon>
        <taxon>Ampullarioidea</taxon>
        <taxon>Ampullariidae</taxon>
        <taxon>Pomacea</taxon>
    </lineage>
</organism>
<protein>
    <submittedName>
        <fullName evidence="1">Uncharacterized protein</fullName>
    </submittedName>
</protein>
<sequence>MLTARQVSLKFLGQTDGEVGTGWMGEEIIRQLVLLHGTGRWHACTSKLLLVSARPACTMEAPPSVTKREMSSAAPSALIVAQALSALAPPLTGGKPQIDRFADWCPALGLAGGGSPLLTLTSDCKDKPTRLDLVRMFL</sequence>
<reference evidence="1 2" key="1">
    <citation type="submission" date="2018-04" db="EMBL/GenBank/DDBJ databases">
        <title>The genome of golden apple snail Pomacea canaliculata provides insight into stress tolerance and invasive adaptation.</title>
        <authorList>
            <person name="Liu C."/>
            <person name="Liu B."/>
            <person name="Ren Y."/>
            <person name="Zhang Y."/>
            <person name="Wang H."/>
            <person name="Li S."/>
            <person name="Jiang F."/>
            <person name="Yin L."/>
            <person name="Zhang G."/>
            <person name="Qian W."/>
            <person name="Fan W."/>
        </authorList>
    </citation>
    <scope>NUCLEOTIDE SEQUENCE [LARGE SCALE GENOMIC DNA]</scope>
    <source>
        <strain evidence="1">SZHN2017</strain>
        <tissue evidence="1">Muscle</tissue>
    </source>
</reference>
<gene>
    <name evidence="1" type="ORF">C0Q70_11126</name>
</gene>
<comment type="caution">
    <text evidence="1">The sequence shown here is derived from an EMBL/GenBank/DDBJ whole genome shotgun (WGS) entry which is preliminary data.</text>
</comment>
<dbReference type="Proteomes" id="UP000245119">
    <property type="component" value="Linkage Group LG6"/>
</dbReference>
<evidence type="ECO:0000313" key="2">
    <source>
        <dbReference type="Proteomes" id="UP000245119"/>
    </source>
</evidence>
<dbReference type="EMBL" id="PZQS01000006">
    <property type="protein sequence ID" value="PVD28538.1"/>
    <property type="molecule type" value="Genomic_DNA"/>
</dbReference>
<evidence type="ECO:0000313" key="1">
    <source>
        <dbReference type="EMBL" id="PVD28538.1"/>
    </source>
</evidence>
<dbReference type="AlphaFoldDB" id="A0A2T7P549"/>
<accession>A0A2T7P549</accession>